<dbReference type="InterPro" id="IPR006775">
    <property type="entry name" value="GH116_catalytic"/>
</dbReference>
<evidence type="ECO:0000313" key="4">
    <source>
        <dbReference type="RefSeq" id="XP_009767135.1"/>
    </source>
</evidence>
<evidence type="ECO:0000259" key="2">
    <source>
        <dbReference type="Pfam" id="PF04685"/>
    </source>
</evidence>
<gene>
    <name evidence="4" type="primary">LOC104218357</name>
</gene>
<dbReference type="STRING" id="4096.A0A1U7VYQ2"/>
<evidence type="ECO:0000313" key="3">
    <source>
        <dbReference type="Proteomes" id="UP000189701"/>
    </source>
</evidence>
<evidence type="ECO:0000256" key="1">
    <source>
        <dbReference type="SAM" id="MobiDB-lite"/>
    </source>
</evidence>
<dbReference type="GO" id="GO:0008422">
    <property type="term" value="F:beta-glucosidase activity"/>
    <property type="evidence" value="ECO:0007669"/>
    <property type="project" value="TreeGrafter"/>
</dbReference>
<dbReference type="AlphaFoldDB" id="A0A1U7VYQ2"/>
<feature type="domain" description="Glycosyl-hydrolase family 116 catalytic region" evidence="2">
    <location>
        <begin position="121"/>
        <end position="153"/>
    </location>
</feature>
<dbReference type="eggNOG" id="KOG2119">
    <property type="taxonomic scope" value="Eukaryota"/>
</dbReference>
<sequence>MTQDSEGEDWETQVMLLFVGTTEANPEDARKGHANRLSEGKNLKFDREKATRRRMGKNSLEKKTSGPRVRGLLPEIFGGVWLPKPWEPYGGVGFCTTPTESDFVTDNLLSRRKIARRRGLSSRNYAFQTPEGWNTEGRYRALGYMRPLAIWAMQWALNPPKIPKQEVKPELEADSLSRQHAGFQTVARFLKLPKEKDARSVFQVLFDYTLLWRKKEEEFHLTSYNQIKKANNIIYWTSEGCSVGKAPPPTTVRRGSSKERFPRKTPLKLVLLQIRTWLYTIKEVYRVLLGSITEKKRPIVQYPLSAPRKAAKPELEMDCRGPCVTAVGPRQKAVADSERLVGRGGVTAVGPR</sequence>
<keyword evidence="3" id="KW-1185">Reference proteome</keyword>
<dbReference type="InterPro" id="IPR052566">
    <property type="entry name" value="Non-lysos_glucosylceramidase"/>
</dbReference>
<dbReference type="Pfam" id="PF04685">
    <property type="entry name" value="DUF608"/>
    <property type="match status" value="1"/>
</dbReference>
<reference evidence="4" key="2">
    <citation type="submission" date="2025-08" db="UniProtKB">
        <authorList>
            <consortium name="RefSeq"/>
        </authorList>
    </citation>
    <scope>IDENTIFICATION</scope>
    <source>
        <tissue evidence="4">Leaf</tissue>
    </source>
</reference>
<protein>
    <submittedName>
        <fullName evidence="4">Uncharacterized protein LOC104218357</fullName>
    </submittedName>
</protein>
<feature type="compositionally biased region" description="Basic and acidic residues" evidence="1">
    <location>
        <begin position="27"/>
        <end position="49"/>
    </location>
</feature>
<proteinExistence type="predicted"/>
<feature type="region of interest" description="Disordered" evidence="1">
    <location>
        <begin position="22"/>
        <end position="66"/>
    </location>
</feature>
<name>A0A1U7VYQ2_NICSY</name>
<dbReference type="PANTHER" id="PTHR12654">
    <property type="entry name" value="BILE ACID BETA-GLUCOSIDASE-RELATED"/>
    <property type="match status" value="1"/>
</dbReference>
<dbReference type="Proteomes" id="UP000189701">
    <property type="component" value="Unplaced"/>
</dbReference>
<reference evidence="3" key="1">
    <citation type="journal article" date="2013" name="Genome Biol.">
        <title>Reference genomes and transcriptomes of Nicotiana sylvestris and Nicotiana tomentosiformis.</title>
        <authorList>
            <person name="Sierro N."/>
            <person name="Battey J.N."/>
            <person name="Ouadi S."/>
            <person name="Bovet L."/>
            <person name="Goepfert S."/>
            <person name="Bakaher N."/>
            <person name="Peitsch M.C."/>
            <person name="Ivanov N.V."/>
        </authorList>
    </citation>
    <scope>NUCLEOTIDE SEQUENCE [LARGE SCALE GENOMIC DNA]</scope>
</reference>
<dbReference type="RefSeq" id="XP_009767135.1">
    <property type="nucleotide sequence ID" value="XM_009768833.1"/>
</dbReference>
<organism evidence="3 4">
    <name type="scientific">Nicotiana sylvestris</name>
    <name type="common">Wood tobacco</name>
    <name type="synonym">South American tobacco</name>
    <dbReference type="NCBI Taxonomy" id="4096"/>
    <lineage>
        <taxon>Eukaryota</taxon>
        <taxon>Viridiplantae</taxon>
        <taxon>Streptophyta</taxon>
        <taxon>Embryophyta</taxon>
        <taxon>Tracheophyta</taxon>
        <taxon>Spermatophyta</taxon>
        <taxon>Magnoliopsida</taxon>
        <taxon>eudicotyledons</taxon>
        <taxon>Gunneridae</taxon>
        <taxon>Pentapetalae</taxon>
        <taxon>asterids</taxon>
        <taxon>lamiids</taxon>
        <taxon>Solanales</taxon>
        <taxon>Solanaceae</taxon>
        <taxon>Nicotianoideae</taxon>
        <taxon>Nicotianeae</taxon>
        <taxon>Nicotiana</taxon>
    </lineage>
</organism>
<accession>A0A1U7VYQ2</accession>
<dbReference type="PANTHER" id="PTHR12654:SF3">
    <property type="entry name" value="NON-LYSOSOMAL GLUCOSYLCERAMIDASE"/>
    <property type="match status" value="1"/>
</dbReference>